<feature type="transmembrane region" description="Helical" evidence="19">
    <location>
        <begin position="81"/>
        <end position="105"/>
    </location>
</feature>
<keyword evidence="14" id="KW-0408">Iron</keyword>
<evidence type="ECO:0000256" key="7">
    <source>
        <dbReference type="ARBA" id="ARBA00022490"/>
    </source>
</evidence>
<comment type="function">
    <text evidence="17">Member of the two-component regulatory system NreB/NreC involved in the control of dissimilatory nitrate/nitrite reduction in response to oxygen. NreB functions as a direct oxygen sensor histidine kinase which is autophosphorylated, in the absence of oxygen, probably at the conserved histidine residue, and transfers its phosphate group probably to a conserved aspartate residue of NreC. NreB/NreC activates the expression of the nitrate (narGHJI) and nitrite (nir) reductase operons, as well as the putative nitrate transporter gene narT.</text>
</comment>
<dbReference type="EMBL" id="JAZAQF010000006">
    <property type="protein sequence ID" value="MFG3816320.1"/>
    <property type="molecule type" value="Genomic_DNA"/>
</dbReference>
<dbReference type="InterPro" id="IPR003594">
    <property type="entry name" value="HATPase_dom"/>
</dbReference>
<keyword evidence="12 21" id="KW-0418">Kinase</keyword>
<keyword evidence="13" id="KW-0067">ATP-binding</keyword>
<protein>
    <recommendedName>
        <fullName evidence="5">Oxygen sensor histidine kinase NreB</fullName>
        <ecNumber evidence="4">2.7.13.3</ecNumber>
    </recommendedName>
    <alternativeName>
        <fullName evidence="18">Nitrogen regulation protein B</fullName>
    </alternativeName>
</protein>
<dbReference type="EC" id="2.7.13.3" evidence="4"/>
<dbReference type="InterPro" id="IPR011712">
    <property type="entry name" value="Sig_transdc_His_kin_sub3_dim/P"/>
</dbReference>
<evidence type="ECO:0000256" key="8">
    <source>
        <dbReference type="ARBA" id="ARBA00022553"/>
    </source>
</evidence>
<keyword evidence="16" id="KW-0411">Iron-sulfur</keyword>
<keyword evidence="19" id="KW-0472">Membrane</keyword>
<evidence type="ECO:0000256" key="13">
    <source>
        <dbReference type="ARBA" id="ARBA00022840"/>
    </source>
</evidence>
<evidence type="ECO:0000256" key="15">
    <source>
        <dbReference type="ARBA" id="ARBA00023012"/>
    </source>
</evidence>
<evidence type="ECO:0000256" key="18">
    <source>
        <dbReference type="ARBA" id="ARBA00030800"/>
    </source>
</evidence>
<dbReference type="Pfam" id="PF02518">
    <property type="entry name" value="HATPase_c"/>
    <property type="match status" value="1"/>
</dbReference>
<dbReference type="SMART" id="SM00387">
    <property type="entry name" value="HATPase_c"/>
    <property type="match status" value="1"/>
</dbReference>
<evidence type="ECO:0000256" key="9">
    <source>
        <dbReference type="ARBA" id="ARBA00022679"/>
    </source>
</evidence>
<feature type="transmembrane region" description="Helical" evidence="19">
    <location>
        <begin position="117"/>
        <end position="139"/>
    </location>
</feature>
<keyword evidence="7" id="KW-0963">Cytoplasm</keyword>
<dbReference type="CDD" id="cd16917">
    <property type="entry name" value="HATPase_UhpB-NarQ-NarX-like"/>
    <property type="match status" value="1"/>
</dbReference>
<evidence type="ECO:0000256" key="11">
    <source>
        <dbReference type="ARBA" id="ARBA00022741"/>
    </source>
</evidence>
<dbReference type="PANTHER" id="PTHR24421">
    <property type="entry name" value="NITRATE/NITRITE SENSOR PROTEIN NARX-RELATED"/>
    <property type="match status" value="1"/>
</dbReference>
<dbReference type="InterPro" id="IPR004358">
    <property type="entry name" value="Sig_transdc_His_kin-like_C"/>
</dbReference>
<evidence type="ECO:0000256" key="5">
    <source>
        <dbReference type="ARBA" id="ARBA00017322"/>
    </source>
</evidence>
<evidence type="ECO:0000256" key="10">
    <source>
        <dbReference type="ARBA" id="ARBA00022723"/>
    </source>
</evidence>
<keyword evidence="6" id="KW-0004">4Fe-4S</keyword>
<proteinExistence type="predicted"/>
<evidence type="ECO:0000256" key="3">
    <source>
        <dbReference type="ARBA" id="ARBA00004496"/>
    </source>
</evidence>
<dbReference type="GO" id="GO:0016301">
    <property type="term" value="F:kinase activity"/>
    <property type="evidence" value="ECO:0007669"/>
    <property type="project" value="UniProtKB-KW"/>
</dbReference>
<evidence type="ECO:0000256" key="14">
    <source>
        <dbReference type="ARBA" id="ARBA00023004"/>
    </source>
</evidence>
<dbReference type="Proteomes" id="UP001604335">
    <property type="component" value="Unassembled WGS sequence"/>
</dbReference>
<dbReference type="Gene3D" id="1.20.5.1930">
    <property type="match status" value="1"/>
</dbReference>
<dbReference type="Pfam" id="PF07730">
    <property type="entry name" value="HisKA_3"/>
    <property type="match status" value="1"/>
</dbReference>
<keyword evidence="11" id="KW-0547">Nucleotide-binding</keyword>
<evidence type="ECO:0000256" key="12">
    <source>
        <dbReference type="ARBA" id="ARBA00022777"/>
    </source>
</evidence>
<evidence type="ECO:0000256" key="19">
    <source>
        <dbReference type="SAM" id="Phobius"/>
    </source>
</evidence>
<dbReference type="PRINTS" id="PR00344">
    <property type="entry name" value="BCTRLSENSOR"/>
</dbReference>
<dbReference type="Gene3D" id="3.30.565.10">
    <property type="entry name" value="Histidine kinase-like ATPase, C-terminal domain"/>
    <property type="match status" value="1"/>
</dbReference>
<comment type="catalytic activity">
    <reaction evidence="1">
        <text>ATP + protein L-histidine = ADP + protein N-phospho-L-histidine.</text>
        <dbReference type="EC" id="2.7.13.3"/>
    </reaction>
</comment>
<keyword evidence="19" id="KW-1133">Transmembrane helix</keyword>
<dbReference type="RefSeq" id="WP_393010106.1">
    <property type="nucleotide sequence ID" value="NZ_JAZAQF010000006.1"/>
</dbReference>
<evidence type="ECO:0000313" key="22">
    <source>
        <dbReference type="Proteomes" id="UP001604335"/>
    </source>
</evidence>
<evidence type="ECO:0000313" key="21">
    <source>
        <dbReference type="EMBL" id="MFG3816320.1"/>
    </source>
</evidence>
<dbReference type="InterPro" id="IPR036890">
    <property type="entry name" value="HATPase_C_sf"/>
</dbReference>
<dbReference type="InterPro" id="IPR005467">
    <property type="entry name" value="His_kinase_dom"/>
</dbReference>
<dbReference type="SUPFAM" id="SSF55874">
    <property type="entry name" value="ATPase domain of HSP90 chaperone/DNA topoisomerase II/histidine kinase"/>
    <property type="match status" value="1"/>
</dbReference>
<feature type="domain" description="Histidine kinase" evidence="20">
    <location>
        <begin position="215"/>
        <end position="400"/>
    </location>
</feature>
<keyword evidence="19" id="KW-0812">Transmembrane</keyword>
<keyword evidence="22" id="KW-1185">Reference proteome</keyword>
<evidence type="ECO:0000256" key="16">
    <source>
        <dbReference type="ARBA" id="ARBA00023014"/>
    </source>
</evidence>
<evidence type="ECO:0000259" key="20">
    <source>
        <dbReference type="PROSITE" id="PS50109"/>
    </source>
</evidence>
<feature type="transmembrane region" description="Helical" evidence="19">
    <location>
        <begin position="53"/>
        <end position="69"/>
    </location>
</feature>
<keyword evidence="8" id="KW-0597">Phosphoprotein</keyword>
<dbReference type="InterPro" id="IPR050482">
    <property type="entry name" value="Sensor_HK_TwoCompSys"/>
</dbReference>
<feature type="transmembrane region" description="Helical" evidence="19">
    <location>
        <begin position="160"/>
        <end position="184"/>
    </location>
</feature>
<reference evidence="22" key="1">
    <citation type="journal article" date="2024" name="Algal Res.">
        <title>Biochemical, toxicological and genomic investigation of a high-biomass producing Limnothrix strain isolated from Italian shallow drinking water reservoir.</title>
        <authorList>
            <person name="Simonazzi M."/>
            <person name="Shishido T.K."/>
            <person name="Delbaje E."/>
            <person name="Wahlsten M."/>
            <person name="Fewer D.P."/>
            <person name="Sivonen K."/>
            <person name="Pezzolesi L."/>
            <person name="Pistocchi R."/>
        </authorList>
    </citation>
    <scope>NUCLEOTIDE SEQUENCE [LARGE SCALE GENOMIC DNA]</scope>
    <source>
        <strain evidence="22">LRLZ20PSL1</strain>
    </source>
</reference>
<evidence type="ECO:0000256" key="2">
    <source>
        <dbReference type="ARBA" id="ARBA00001966"/>
    </source>
</evidence>
<evidence type="ECO:0000256" key="17">
    <source>
        <dbReference type="ARBA" id="ARBA00024827"/>
    </source>
</evidence>
<organism evidence="21 22">
    <name type="scientific">Limnothrix redekei LRLZ20PSL1</name>
    <dbReference type="NCBI Taxonomy" id="3112953"/>
    <lineage>
        <taxon>Bacteria</taxon>
        <taxon>Bacillati</taxon>
        <taxon>Cyanobacteriota</taxon>
        <taxon>Cyanophyceae</taxon>
        <taxon>Pseudanabaenales</taxon>
        <taxon>Pseudanabaenaceae</taxon>
        <taxon>Limnothrix</taxon>
    </lineage>
</organism>
<sequence>MKALRSYFGSSFLKLRPMMRYAEWILLLMYGLAYGIDWYFYKLPTLPDLFSRVLVFITVFWLLSCFFPIKQPHWVRYTYIGLEISLVLGAQLLLVDLHLLLYLILIKSCFLFNRKAIVYLVTGSGISYLLCVWWTIPIIEKLFIETARSQQWEEIYKPQAIILSSSVEYISISALVMVIGFLIMAERRSRQRSEALAQAMETLAADLERSRIAREIHDSLGHALTTLRLQLELVQVMQGRDRDQAATALNHAQTLASQCLEAVHQAVQTTRDPSFQLDGALQRLINQIHNTQSLVITSRLNLPAIDIQTSHQVYCIIQEALTNVQKHARASRVDLLGNYTASTLTLDITDNGQGFDLGAATTGYGLRGMRERVQLLGGQFAIASAPGKGTTLRITIPRSLGLTPED</sequence>
<keyword evidence="15" id="KW-0902">Two-component regulatory system</keyword>
<name>A0ABW7C843_9CYAN</name>
<evidence type="ECO:0000256" key="4">
    <source>
        <dbReference type="ARBA" id="ARBA00012438"/>
    </source>
</evidence>
<keyword evidence="10" id="KW-0479">Metal-binding</keyword>
<accession>A0ABW7C843</accession>
<evidence type="ECO:0000256" key="1">
    <source>
        <dbReference type="ARBA" id="ARBA00000085"/>
    </source>
</evidence>
<comment type="subcellular location">
    <subcellularLocation>
        <location evidence="3">Cytoplasm</location>
    </subcellularLocation>
</comment>
<dbReference type="PANTHER" id="PTHR24421:SF10">
    <property type="entry name" value="NITRATE_NITRITE SENSOR PROTEIN NARQ"/>
    <property type="match status" value="1"/>
</dbReference>
<feature type="transmembrane region" description="Helical" evidence="19">
    <location>
        <begin position="21"/>
        <end position="41"/>
    </location>
</feature>
<comment type="caution">
    <text evidence="21">The sequence shown here is derived from an EMBL/GenBank/DDBJ whole genome shotgun (WGS) entry which is preliminary data.</text>
</comment>
<dbReference type="PROSITE" id="PS50109">
    <property type="entry name" value="HIS_KIN"/>
    <property type="match status" value="1"/>
</dbReference>
<gene>
    <name evidence="21" type="ORF">VPK24_01620</name>
</gene>
<keyword evidence="9" id="KW-0808">Transferase</keyword>
<evidence type="ECO:0000256" key="6">
    <source>
        <dbReference type="ARBA" id="ARBA00022485"/>
    </source>
</evidence>
<comment type="cofactor">
    <cofactor evidence="2">
        <name>[4Fe-4S] cluster</name>
        <dbReference type="ChEBI" id="CHEBI:49883"/>
    </cofactor>
</comment>